<dbReference type="GO" id="GO:0016036">
    <property type="term" value="P:cellular response to phosphate starvation"/>
    <property type="evidence" value="ECO:0007669"/>
    <property type="project" value="TreeGrafter"/>
</dbReference>
<comment type="caution">
    <text evidence="13">The sequence shown here is derived from an EMBL/GenBank/DDBJ whole genome shotgun (WGS) entry which is preliminary data.</text>
</comment>
<evidence type="ECO:0000256" key="5">
    <source>
        <dbReference type="ARBA" id="ARBA00022679"/>
    </source>
</evidence>
<evidence type="ECO:0000256" key="10">
    <source>
        <dbReference type="ARBA" id="ARBA00023136"/>
    </source>
</evidence>
<proteinExistence type="predicted"/>
<dbReference type="STRING" id="1235802.C823_05359"/>
<evidence type="ECO:0000256" key="8">
    <source>
        <dbReference type="ARBA" id="ARBA00022989"/>
    </source>
</evidence>
<dbReference type="AlphaFoldDB" id="N2A1K4"/>
<reference evidence="13 14" key="1">
    <citation type="journal article" date="2014" name="Genome Announc.">
        <title>Draft genome sequences of the altered schaedler flora, a defined bacterial community from gnotobiotic mice.</title>
        <authorList>
            <person name="Wannemuehler M.J."/>
            <person name="Overstreet A.M."/>
            <person name="Ward D.V."/>
            <person name="Phillips G.J."/>
        </authorList>
    </citation>
    <scope>NUCLEOTIDE SEQUENCE [LARGE SCALE GENOMIC DNA]</scope>
    <source>
        <strain evidence="13 14">ASF492</strain>
    </source>
</reference>
<dbReference type="EC" id="2.7.13.3" evidence="3"/>
<dbReference type="OrthoDB" id="9780487at2"/>
<name>N2A1K4_9FIRM</name>
<evidence type="ECO:0000313" key="14">
    <source>
        <dbReference type="Proteomes" id="UP000012589"/>
    </source>
</evidence>
<dbReference type="PRINTS" id="PR00344">
    <property type="entry name" value="BCTRLSENSOR"/>
</dbReference>
<dbReference type="SMART" id="SM00387">
    <property type="entry name" value="HATPase_c"/>
    <property type="match status" value="1"/>
</dbReference>
<dbReference type="InterPro" id="IPR004358">
    <property type="entry name" value="Sig_transdc_His_kin-like_C"/>
</dbReference>
<evidence type="ECO:0000256" key="6">
    <source>
        <dbReference type="ARBA" id="ARBA00022692"/>
    </source>
</evidence>
<feature type="domain" description="Histidine kinase" evidence="12">
    <location>
        <begin position="126"/>
        <end position="350"/>
    </location>
</feature>
<comment type="catalytic activity">
    <reaction evidence="1">
        <text>ATP + protein L-histidine = ADP + protein N-phospho-L-histidine.</text>
        <dbReference type="EC" id="2.7.13.3"/>
    </reaction>
</comment>
<comment type="subcellular location">
    <subcellularLocation>
        <location evidence="2">Cell membrane</location>
        <topology evidence="2">Multi-pass membrane protein</topology>
    </subcellularLocation>
</comment>
<evidence type="ECO:0000256" key="2">
    <source>
        <dbReference type="ARBA" id="ARBA00004651"/>
    </source>
</evidence>
<dbReference type="PROSITE" id="PS50109">
    <property type="entry name" value="HIS_KIN"/>
    <property type="match status" value="1"/>
</dbReference>
<evidence type="ECO:0000313" key="13">
    <source>
        <dbReference type="EMBL" id="EMZ19885.1"/>
    </source>
</evidence>
<dbReference type="GO" id="GO:0004721">
    <property type="term" value="F:phosphoprotein phosphatase activity"/>
    <property type="evidence" value="ECO:0007669"/>
    <property type="project" value="TreeGrafter"/>
</dbReference>
<gene>
    <name evidence="13" type="ORF">C823_05359</name>
</gene>
<keyword evidence="8 11" id="KW-1133">Transmembrane helix</keyword>
<organism evidence="13 14">
    <name type="scientific">Eubacterium plexicaudatum ASF492</name>
    <dbReference type="NCBI Taxonomy" id="1235802"/>
    <lineage>
        <taxon>Bacteria</taxon>
        <taxon>Bacillati</taxon>
        <taxon>Bacillota</taxon>
        <taxon>Clostridia</taxon>
        <taxon>Eubacteriales</taxon>
        <taxon>Eubacteriaceae</taxon>
        <taxon>Eubacterium</taxon>
    </lineage>
</organism>
<dbReference type="InterPro" id="IPR036890">
    <property type="entry name" value="HATPase_C_sf"/>
</dbReference>
<dbReference type="eggNOG" id="COG2205">
    <property type="taxonomic scope" value="Bacteria"/>
</dbReference>
<keyword evidence="10 11" id="KW-0472">Membrane</keyword>
<evidence type="ECO:0000256" key="4">
    <source>
        <dbReference type="ARBA" id="ARBA00022475"/>
    </source>
</evidence>
<dbReference type="EMBL" id="AQFT01000158">
    <property type="protein sequence ID" value="EMZ19885.1"/>
    <property type="molecule type" value="Genomic_DNA"/>
</dbReference>
<feature type="transmembrane region" description="Helical" evidence="11">
    <location>
        <begin position="12"/>
        <end position="32"/>
    </location>
</feature>
<keyword evidence="7" id="KW-0418">Kinase</keyword>
<evidence type="ECO:0000256" key="3">
    <source>
        <dbReference type="ARBA" id="ARBA00012438"/>
    </source>
</evidence>
<evidence type="ECO:0000259" key="12">
    <source>
        <dbReference type="PROSITE" id="PS50109"/>
    </source>
</evidence>
<keyword evidence="6 11" id="KW-0812">Transmembrane</keyword>
<dbReference type="InterPro" id="IPR050351">
    <property type="entry name" value="BphY/WalK/GraS-like"/>
</dbReference>
<dbReference type="PANTHER" id="PTHR45453">
    <property type="entry name" value="PHOSPHATE REGULON SENSOR PROTEIN PHOR"/>
    <property type="match status" value="1"/>
</dbReference>
<dbReference type="GO" id="GO:0000155">
    <property type="term" value="F:phosphorelay sensor kinase activity"/>
    <property type="evidence" value="ECO:0007669"/>
    <property type="project" value="TreeGrafter"/>
</dbReference>
<dbReference type="GO" id="GO:0005886">
    <property type="term" value="C:plasma membrane"/>
    <property type="evidence" value="ECO:0007669"/>
    <property type="project" value="UniProtKB-SubCell"/>
</dbReference>
<keyword evidence="4" id="KW-1003">Cell membrane</keyword>
<evidence type="ECO:0000256" key="11">
    <source>
        <dbReference type="SAM" id="Phobius"/>
    </source>
</evidence>
<dbReference type="Gene3D" id="3.30.565.10">
    <property type="entry name" value="Histidine kinase-like ATPase, C-terminal domain"/>
    <property type="match status" value="1"/>
</dbReference>
<dbReference type="SUPFAM" id="SSF55874">
    <property type="entry name" value="ATPase domain of HSP90 chaperone/DNA topoisomerase II/histidine kinase"/>
    <property type="match status" value="1"/>
</dbReference>
<keyword evidence="14" id="KW-1185">Reference proteome</keyword>
<dbReference type="HOGENOM" id="CLU_000445_13_1_9"/>
<sequence length="357" mass="41330">MSTKQYVKNQIPVVLLHLSGMLALAVFLLVNGNPLQSVLFILFVWLTVSAVYLIFVYRMRKRHLNRLLELTEQLEEKYLIPEVMTVPEQADEQVFYQILKMAEKSMLEQTGKIQRERKEYKEYIEQWIHEVKTPITAMKLLCENNRFSFTKDLLAELEHVNQYTEQALYYARSEHTEKDYCIREVKLTDVIHQAIADNKYLLRQCNMVIQIETEINDVEQSENKQTGLKEDGDRECTVYTDDKWVRFILNQMIGNAVKYRARKPTLHFSVIKTNDAVALAVKDNGTGIPQSDLPRIFEKGFTGQNGRTEKSSTGMGLYLCKRLCDKLGIGLTACSQGRGTTMLLTFRMNDFIIGVRS</sequence>
<dbReference type="PATRIC" id="fig|1235802.3.peg.5654"/>
<keyword evidence="5" id="KW-0808">Transferase</keyword>
<protein>
    <recommendedName>
        <fullName evidence="3">histidine kinase</fullName>
        <ecNumber evidence="3">2.7.13.3</ecNumber>
    </recommendedName>
</protein>
<dbReference type="InterPro" id="IPR005467">
    <property type="entry name" value="His_kinase_dom"/>
</dbReference>
<dbReference type="InterPro" id="IPR003594">
    <property type="entry name" value="HATPase_dom"/>
</dbReference>
<feature type="transmembrane region" description="Helical" evidence="11">
    <location>
        <begin position="38"/>
        <end position="57"/>
    </location>
</feature>
<evidence type="ECO:0000256" key="1">
    <source>
        <dbReference type="ARBA" id="ARBA00000085"/>
    </source>
</evidence>
<evidence type="ECO:0000256" key="9">
    <source>
        <dbReference type="ARBA" id="ARBA00023012"/>
    </source>
</evidence>
<accession>N2A1K4</accession>
<evidence type="ECO:0000256" key="7">
    <source>
        <dbReference type="ARBA" id="ARBA00022777"/>
    </source>
</evidence>
<dbReference type="Pfam" id="PF02518">
    <property type="entry name" value="HATPase_c"/>
    <property type="match status" value="1"/>
</dbReference>
<dbReference type="Proteomes" id="UP000012589">
    <property type="component" value="Unassembled WGS sequence"/>
</dbReference>
<dbReference type="PANTHER" id="PTHR45453:SF2">
    <property type="entry name" value="HISTIDINE KINASE"/>
    <property type="match status" value="1"/>
</dbReference>
<keyword evidence="9" id="KW-0902">Two-component regulatory system</keyword>